<proteinExistence type="predicted"/>
<dbReference type="Proteomes" id="UP000463951">
    <property type="component" value="Chromosome"/>
</dbReference>
<evidence type="ECO:0000313" key="2">
    <source>
        <dbReference type="Proteomes" id="UP000463951"/>
    </source>
</evidence>
<organism evidence="1 2">
    <name type="scientific">Streptomyces antimycoticus</name>
    <dbReference type="NCBI Taxonomy" id="68175"/>
    <lineage>
        <taxon>Bacteria</taxon>
        <taxon>Bacillati</taxon>
        <taxon>Actinomycetota</taxon>
        <taxon>Actinomycetes</taxon>
        <taxon>Kitasatosporales</taxon>
        <taxon>Streptomycetaceae</taxon>
        <taxon>Streptomyces</taxon>
        <taxon>Streptomyces violaceusniger group</taxon>
    </lineage>
</organism>
<dbReference type="AlphaFoldDB" id="A0A499UEX4"/>
<gene>
    <name evidence="1" type="ORF">SSPO_006660</name>
</gene>
<protein>
    <submittedName>
        <fullName evidence="1">Uncharacterized protein</fullName>
    </submittedName>
</protein>
<evidence type="ECO:0000313" key="1">
    <source>
        <dbReference type="EMBL" id="BBJ37948.1"/>
    </source>
</evidence>
<name>A0A499UEX4_9ACTN</name>
<dbReference type="EMBL" id="AP019620">
    <property type="protein sequence ID" value="BBJ37948.1"/>
    <property type="molecule type" value="Genomic_DNA"/>
</dbReference>
<accession>A0A499UEX4</accession>
<sequence length="83" mass="8674">MPGAERGVGADPQVLEQAVVEQGHRLAAADVQKQDETAVAAGCDAVLLLSAGPSGPVSTRRSDFMRIAAYPVRAEPPSIVPHW</sequence>
<reference evidence="1 2" key="1">
    <citation type="journal article" date="2020" name="Int. J. Syst. Evol. Microbiol.">
        <title>Reclassification of Streptomyces castelarensis and Streptomyces sporoclivatus as later heterotypic synonyms of Streptomyces antimycoticus.</title>
        <authorList>
            <person name="Komaki H."/>
            <person name="Tamura T."/>
        </authorList>
    </citation>
    <scope>NUCLEOTIDE SEQUENCE [LARGE SCALE GENOMIC DNA]</scope>
    <source>
        <strain evidence="1 2">NBRC 100767</strain>
    </source>
</reference>